<keyword evidence="5" id="KW-0963">Cytoplasm</keyword>
<sequence length="365" mass="41722">MNTPISVYNSTFPPCITQLPCIRQRVFYTCDKISQSFRRLLSILKNLKDLVDWDIATMAPSCRFYAKRFPQVDEVIMVNVRSIAEMGAYVSLLEYNNIEGMILLSELSRRRIRSINKLIRVGRNECVVVIRVDEEKGYIDLSKRRVSQEEMAQCEEKFAKAKAVNSILRHVAHLLEYQHDEQLEDLYVRTAWAFDDEKPGSAYEMFKKAVSEPNVLDKLTLTDQEKEVLLANIRRRLTPQAVKIRSDIEVACYGYEGIDAVKGALRKGLALTTEDMPIKINLIAPPLYVMTTQTLERTEGVLLLQKAINAIKEDIEEGGGVFNVQMAPKVVTDTEEMELAKQLEKLEAANREVDGDDDYDEEETK</sequence>
<protein>
    <recommendedName>
        <fullName evidence="4">Eukaryotic translation initiation factor 2 subunit 1</fullName>
    </recommendedName>
    <alternativeName>
        <fullName evidence="10">Eukaryotic translation initiation factor 2 subunit alpha</fullName>
    </alternativeName>
</protein>
<evidence type="ECO:0000259" key="12">
    <source>
        <dbReference type="PROSITE" id="PS50126"/>
    </source>
</evidence>
<dbReference type="InterPro" id="IPR012340">
    <property type="entry name" value="NA-bd_OB-fold"/>
</dbReference>
<evidence type="ECO:0000256" key="7">
    <source>
        <dbReference type="ARBA" id="ARBA00022553"/>
    </source>
</evidence>
<dbReference type="Pfam" id="PF00575">
    <property type="entry name" value="S1"/>
    <property type="match status" value="1"/>
</dbReference>
<dbReference type="Gene3D" id="1.10.150.190">
    <property type="entry name" value="Translation initiation factor 2, subunit 1, domain 2"/>
    <property type="match status" value="1"/>
</dbReference>
<reference evidence="13" key="1">
    <citation type="submission" date="2022-01" db="EMBL/GenBank/DDBJ databases">
        <authorList>
            <person name="Braso-Vives M."/>
        </authorList>
    </citation>
    <scope>NUCLEOTIDE SEQUENCE</scope>
</reference>
<dbReference type="SUPFAM" id="SSF50249">
    <property type="entry name" value="Nucleic acid-binding proteins"/>
    <property type="match status" value="1"/>
</dbReference>
<keyword evidence="9" id="KW-0648">Protein biosynthesis</keyword>
<evidence type="ECO:0000313" key="13">
    <source>
        <dbReference type="EMBL" id="CAH1253533.1"/>
    </source>
</evidence>
<evidence type="ECO:0000256" key="2">
    <source>
        <dbReference type="ARBA" id="ARBA00004514"/>
    </source>
</evidence>
<evidence type="ECO:0000256" key="10">
    <source>
        <dbReference type="ARBA" id="ARBA00033370"/>
    </source>
</evidence>
<evidence type="ECO:0000256" key="9">
    <source>
        <dbReference type="ARBA" id="ARBA00022917"/>
    </source>
</evidence>
<dbReference type="GO" id="GO:0033290">
    <property type="term" value="C:eukaryotic 48S preinitiation complex"/>
    <property type="evidence" value="ECO:0007669"/>
    <property type="project" value="TreeGrafter"/>
</dbReference>
<organism evidence="13 14">
    <name type="scientific">Branchiostoma lanceolatum</name>
    <name type="common">Common lancelet</name>
    <name type="synonym">Amphioxus lanceolatum</name>
    <dbReference type="NCBI Taxonomy" id="7740"/>
    <lineage>
        <taxon>Eukaryota</taxon>
        <taxon>Metazoa</taxon>
        <taxon>Chordata</taxon>
        <taxon>Cephalochordata</taxon>
        <taxon>Leptocardii</taxon>
        <taxon>Amphioxiformes</taxon>
        <taxon>Branchiostomatidae</taxon>
        <taxon>Branchiostoma</taxon>
    </lineage>
</organism>
<dbReference type="InterPro" id="IPR011488">
    <property type="entry name" value="TIF_2_asu"/>
</dbReference>
<comment type="similarity">
    <text evidence="3">Belongs to the eIF-2-alpha family.</text>
</comment>
<dbReference type="GO" id="GO:0043022">
    <property type="term" value="F:ribosome binding"/>
    <property type="evidence" value="ECO:0007669"/>
    <property type="project" value="TreeGrafter"/>
</dbReference>
<dbReference type="Proteomes" id="UP000838412">
    <property type="component" value="Chromosome 2"/>
</dbReference>
<dbReference type="InterPro" id="IPR024054">
    <property type="entry name" value="TIF2_asu_middle_sf"/>
</dbReference>
<evidence type="ECO:0000256" key="8">
    <source>
        <dbReference type="ARBA" id="ARBA00022884"/>
    </source>
</evidence>
<dbReference type="Pfam" id="PF07541">
    <property type="entry name" value="EIF_2_alpha"/>
    <property type="match status" value="1"/>
</dbReference>
<dbReference type="GO" id="GO:0003743">
    <property type="term" value="F:translation initiation factor activity"/>
    <property type="evidence" value="ECO:0007669"/>
    <property type="project" value="UniProtKB-KW"/>
</dbReference>
<evidence type="ECO:0000256" key="4">
    <source>
        <dbReference type="ARBA" id="ARBA00020950"/>
    </source>
</evidence>
<name>A0A8J9ZIA1_BRALA</name>
<dbReference type="SMART" id="SM00316">
    <property type="entry name" value="S1"/>
    <property type="match status" value="1"/>
</dbReference>
<dbReference type="EMBL" id="OV696687">
    <property type="protein sequence ID" value="CAH1253533.1"/>
    <property type="molecule type" value="Genomic_DNA"/>
</dbReference>
<keyword evidence="6" id="KW-0396">Initiation factor</keyword>
<feature type="domain" description="S1 motif" evidence="12">
    <location>
        <begin position="73"/>
        <end position="144"/>
    </location>
</feature>
<dbReference type="InterPro" id="IPR044126">
    <property type="entry name" value="S1_IF2_alpha"/>
</dbReference>
<dbReference type="Gene3D" id="2.40.50.140">
    <property type="entry name" value="Nucleic acid-binding proteins"/>
    <property type="match status" value="1"/>
</dbReference>
<gene>
    <name evidence="13" type="primary">Hypp1195</name>
    <name evidence="13" type="ORF">BLAG_LOCUS13265</name>
</gene>
<dbReference type="CDD" id="cd04452">
    <property type="entry name" value="S1_IF2_alpha"/>
    <property type="match status" value="1"/>
</dbReference>
<comment type="subcellular location">
    <subcellularLocation>
        <location evidence="1">Cytoplasm</location>
        <location evidence="1">Stress granule</location>
    </subcellularLocation>
    <subcellularLocation>
        <location evidence="2">Cytoplasm</location>
        <location evidence="2">Cytosol</location>
    </subcellularLocation>
</comment>
<dbReference type="FunFam" id="1.10.150.190:FF:000001">
    <property type="entry name" value="Eukaryotic translation initiation factor 2 subunit 1"/>
    <property type="match status" value="1"/>
</dbReference>
<accession>A0A8J9ZIA1</accession>
<dbReference type="AlphaFoldDB" id="A0A8J9ZIA1"/>
<dbReference type="PANTHER" id="PTHR10602">
    <property type="entry name" value="EUKARYOTIC TRANSLATION INITIATION FACTOR 2 SUBUNIT 1"/>
    <property type="match status" value="1"/>
</dbReference>
<evidence type="ECO:0000313" key="14">
    <source>
        <dbReference type="Proteomes" id="UP000838412"/>
    </source>
</evidence>
<dbReference type="OrthoDB" id="1685042at2759"/>
<dbReference type="GO" id="GO:0003723">
    <property type="term" value="F:RNA binding"/>
    <property type="evidence" value="ECO:0007669"/>
    <property type="project" value="UniProtKB-KW"/>
</dbReference>
<dbReference type="SUPFAM" id="SSF110993">
    <property type="entry name" value="eIF-2-alpha, C-terminal domain"/>
    <property type="match status" value="1"/>
</dbReference>
<keyword evidence="8" id="KW-0694">RNA-binding</keyword>
<dbReference type="PANTHER" id="PTHR10602:SF0">
    <property type="entry name" value="EUKARYOTIC TRANSLATION INITIATION FACTOR 2 SUBUNIT 1"/>
    <property type="match status" value="1"/>
</dbReference>
<dbReference type="InterPro" id="IPR003029">
    <property type="entry name" value="S1_domain"/>
</dbReference>
<keyword evidence="7" id="KW-0597">Phosphoprotein</keyword>
<proteinExistence type="inferred from homology"/>
<keyword evidence="14" id="KW-1185">Reference proteome</keyword>
<dbReference type="FunFam" id="3.30.70.1130:FF:000001">
    <property type="entry name" value="Eukaryotic translation initiation factor 2 subunit 1"/>
    <property type="match status" value="1"/>
</dbReference>
<feature type="compositionally biased region" description="Acidic residues" evidence="11">
    <location>
        <begin position="354"/>
        <end position="365"/>
    </location>
</feature>
<dbReference type="SUPFAM" id="SSF116742">
    <property type="entry name" value="eIF2alpha middle domain-like"/>
    <property type="match status" value="1"/>
</dbReference>
<dbReference type="PROSITE" id="PS50126">
    <property type="entry name" value="S1"/>
    <property type="match status" value="1"/>
</dbReference>
<evidence type="ECO:0000256" key="1">
    <source>
        <dbReference type="ARBA" id="ARBA00004210"/>
    </source>
</evidence>
<dbReference type="GO" id="GO:0010494">
    <property type="term" value="C:cytoplasmic stress granule"/>
    <property type="evidence" value="ECO:0007669"/>
    <property type="project" value="UniProtKB-SubCell"/>
</dbReference>
<dbReference type="GO" id="GO:0005850">
    <property type="term" value="C:eukaryotic translation initiation factor 2 complex"/>
    <property type="evidence" value="ECO:0007669"/>
    <property type="project" value="TreeGrafter"/>
</dbReference>
<dbReference type="GO" id="GO:0005829">
    <property type="term" value="C:cytosol"/>
    <property type="evidence" value="ECO:0007669"/>
    <property type="project" value="UniProtKB-SubCell"/>
</dbReference>
<evidence type="ECO:0000256" key="3">
    <source>
        <dbReference type="ARBA" id="ARBA00007223"/>
    </source>
</evidence>
<evidence type="ECO:0000256" key="6">
    <source>
        <dbReference type="ARBA" id="ARBA00022540"/>
    </source>
</evidence>
<dbReference type="FunFam" id="2.40.50.140:FF:000795">
    <property type="entry name" value="Eukaryotic translation initiation factor 2 subunit 1"/>
    <property type="match status" value="1"/>
</dbReference>
<dbReference type="Gene3D" id="3.30.70.1130">
    <property type="entry name" value="EIF_2_alpha"/>
    <property type="match status" value="1"/>
</dbReference>
<evidence type="ECO:0000256" key="5">
    <source>
        <dbReference type="ARBA" id="ARBA00022490"/>
    </source>
</evidence>
<dbReference type="InterPro" id="IPR024055">
    <property type="entry name" value="TIF2_asu_C"/>
</dbReference>
<evidence type="ECO:0000256" key="11">
    <source>
        <dbReference type="SAM" id="MobiDB-lite"/>
    </source>
</evidence>
<feature type="region of interest" description="Disordered" evidence="11">
    <location>
        <begin position="346"/>
        <end position="365"/>
    </location>
</feature>